<accession>A0A1K1SK71</accession>
<evidence type="ECO:0000256" key="1">
    <source>
        <dbReference type="SAM" id="Phobius"/>
    </source>
</evidence>
<sequence length="61" mass="6376">MTVAGGFPRSGDEDTAAVGGSVLLAVGLVVAFFTWWSWWTVAGLALTAAGALWLTLANRHE</sequence>
<feature type="transmembrane region" description="Helical" evidence="1">
    <location>
        <begin position="39"/>
        <end position="57"/>
    </location>
</feature>
<dbReference type="Proteomes" id="UP000182740">
    <property type="component" value="Unassembled WGS sequence"/>
</dbReference>
<protein>
    <submittedName>
        <fullName evidence="2">Uncharacterized protein</fullName>
    </submittedName>
</protein>
<gene>
    <name evidence="2" type="ORF">SAMN04489730_5928</name>
</gene>
<dbReference type="EMBL" id="FPJG01000006">
    <property type="protein sequence ID" value="SFW84682.1"/>
    <property type="molecule type" value="Genomic_DNA"/>
</dbReference>
<dbReference type="AlphaFoldDB" id="A0A1K1SK71"/>
<evidence type="ECO:0000313" key="3">
    <source>
        <dbReference type="Proteomes" id="UP000182740"/>
    </source>
</evidence>
<proteinExistence type="predicted"/>
<reference evidence="3" key="1">
    <citation type="submission" date="2016-11" db="EMBL/GenBank/DDBJ databases">
        <authorList>
            <person name="Varghese N."/>
            <person name="Submissions S."/>
        </authorList>
    </citation>
    <scope>NUCLEOTIDE SEQUENCE [LARGE SCALE GENOMIC DNA]</scope>
    <source>
        <strain evidence="3">DSM 44671</strain>
    </source>
</reference>
<keyword evidence="3" id="KW-1185">Reference proteome</keyword>
<keyword evidence="1" id="KW-1133">Transmembrane helix</keyword>
<feature type="transmembrane region" description="Helical" evidence="1">
    <location>
        <begin position="15"/>
        <end position="33"/>
    </location>
</feature>
<keyword evidence="1" id="KW-0472">Membrane</keyword>
<keyword evidence="1" id="KW-0812">Transmembrane</keyword>
<dbReference type="STRING" id="546364.SAMN04489730_5928"/>
<dbReference type="RefSeq" id="WP_072479342.1">
    <property type="nucleotide sequence ID" value="NZ_FPJG01000006.1"/>
</dbReference>
<organism evidence="2 3">
    <name type="scientific">Amycolatopsis australiensis</name>
    <dbReference type="NCBI Taxonomy" id="546364"/>
    <lineage>
        <taxon>Bacteria</taxon>
        <taxon>Bacillati</taxon>
        <taxon>Actinomycetota</taxon>
        <taxon>Actinomycetes</taxon>
        <taxon>Pseudonocardiales</taxon>
        <taxon>Pseudonocardiaceae</taxon>
        <taxon>Amycolatopsis</taxon>
    </lineage>
</organism>
<name>A0A1K1SK71_9PSEU</name>
<evidence type="ECO:0000313" key="2">
    <source>
        <dbReference type="EMBL" id="SFW84682.1"/>
    </source>
</evidence>